<keyword evidence="4" id="KW-1185">Reference proteome</keyword>
<dbReference type="EMBL" id="CAJNOR010003606">
    <property type="protein sequence ID" value="CAF1430003.1"/>
    <property type="molecule type" value="Genomic_DNA"/>
</dbReference>
<sequence>MGTTYEYTYEYEISDPSKGARNTGGTTQRSVAHSHPGGIIAHSSRSDTIDPLANLQHDRIWSKLYDPVTTDKAQHDIEIQKMARRQDRKIIKIEAAHGSDRQTFIVKRDYELRVRDVMEEASKTFKIPVDQVILYWKGRNICETPDVLLESLGVENNNTMRVARADEQYFLRHQQQGRYQQAATSSSGMYGQQQQQSGAAGYYGQQGGSYSSGYSGQQYGAGSVSGQQALSSSATSGGMYGQQQSSSTSYYGQQGGGSSSGEFYGGQQQYYPSQTYYSSSTGYDQNYGNYGTNHYQQFNSQTTARSAASTPAVATYITSLQIGLGDRVQGLAIGRQHPITIYDLQVELQQHFNIPILEQNISFNGMPLLHLPPDTSLETIGIFSNSFISLWPKSTVTLNQQQFTPRQQASSSSYYYAGGSHPLYGDDMSSRRMYYSNSGGEMMQTGNQEDVMKLEVFHGSDRHVMILRSSNNIRIIDLMEELQNITTVPVQNQRLYYRGQELQTMKERTLRDVGLDNNSQVRLIGDPLKSRYAPIMAGNQTN</sequence>
<evidence type="ECO:0000313" key="4">
    <source>
        <dbReference type="Proteomes" id="UP000663828"/>
    </source>
</evidence>
<evidence type="ECO:0000256" key="1">
    <source>
        <dbReference type="SAM" id="MobiDB-lite"/>
    </source>
</evidence>
<feature type="region of interest" description="Disordered" evidence="1">
    <location>
        <begin position="232"/>
        <end position="264"/>
    </location>
</feature>
<dbReference type="AlphaFoldDB" id="A0A815N072"/>
<comment type="caution">
    <text evidence="3">The sequence shown here is derived from an EMBL/GenBank/DDBJ whole genome shotgun (WGS) entry which is preliminary data.</text>
</comment>
<dbReference type="Gene3D" id="3.10.20.90">
    <property type="entry name" value="Phosphatidylinositol 3-kinase Catalytic Subunit, Chain A, domain 1"/>
    <property type="match status" value="1"/>
</dbReference>
<dbReference type="InterPro" id="IPR029071">
    <property type="entry name" value="Ubiquitin-like_domsf"/>
</dbReference>
<evidence type="ECO:0000259" key="2">
    <source>
        <dbReference type="PROSITE" id="PS50053"/>
    </source>
</evidence>
<reference evidence="3" key="1">
    <citation type="submission" date="2021-02" db="EMBL/GenBank/DDBJ databases">
        <authorList>
            <person name="Nowell W R."/>
        </authorList>
    </citation>
    <scope>NUCLEOTIDE SEQUENCE</scope>
</reference>
<dbReference type="Proteomes" id="UP000663828">
    <property type="component" value="Unassembled WGS sequence"/>
</dbReference>
<organism evidence="3 4">
    <name type="scientific">Adineta ricciae</name>
    <name type="common">Rotifer</name>
    <dbReference type="NCBI Taxonomy" id="249248"/>
    <lineage>
        <taxon>Eukaryota</taxon>
        <taxon>Metazoa</taxon>
        <taxon>Spiralia</taxon>
        <taxon>Gnathifera</taxon>
        <taxon>Rotifera</taxon>
        <taxon>Eurotatoria</taxon>
        <taxon>Bdelloidea</taxon>
        <taxon>Adinetida</taxon>
        <taxon>Adinetidae</taxon>
        <taxon>Adineta</taxon>
    </lineage>
</organism>
<dbReference type="PROSITE" id="PS50053">
    <property type="entry name" value="UBIQUITIN_2"/>
    <property type="match status" value="1"/>
</dbReference>
<feature type="region of interest" description="Disordered" evidence="1">
    <location>
        <begin position="15"/>
        <end position="37"/>
    </location>
</feature>
<dbReference type="Pfam" id="PF00240">
    <property type="entry name" value="ubiquitin"/>
    <property type="match status" value="1"/>
</dbReference>
<name>A0A815N072_ADIRI</name>
<feature type="domain" description="Ubiquitin-like" evidence="2">
    <location>
        <begin position="452"/>
        <end position="524"/>
    </location>
</feature>
<protein>
    <recommendedName>
        <fullName evidence="2">Ubiquitin-like domain-containing protein</fullName>
    </recommendedName>
</protein>
<accession>A0A815N072</accession>
<dbReference type="SUPFAM" id="SSF54236">
    <property type="entry name" value="Ubiquitin-like"/>
    <property type="match status" value="3"/>
</dbReference>
<gene>
    <name evidence="3" type="ORF">XAT740_LOCUS35718</name>
</gene>
<dbReference type="InterPro" id="IPR000626">
    <property type="entry name" value="Ubiquitin-like_dom"/>
</dbReference>
<proteinExistence type="predicted"/>
<evidence type="ECO:0000313" key="3">
    <source>
        <dbReference type="EMBL" id="CAF1430003.1"/>
    </source>
</evidence>
<feature type="compositionally biased region" description="Low complexity" evidence="1">
    <location>
        <begin position="241"/>
        <end position="252"/>
    </location>
</feature>